<dbReference type="OrthoDB" id="5109343at2"/>
<dbReference type="AlphaFoldDB" id="A0A1K1R551"/>
<gene>
    <name evidence="2" type="ORF">SAMN02927921_03166</name>
</gene>
<evidence type="ECO:0000259" key="1">
    <source>
        <dbReference type="PROSITE" id="PS51186"/>
    </source>
</evidence>
<organism evidence="2 3">
    <name type="scientific">Sinomicrobium oceani</name>
    <dbReference type="NCBI Taxonomy" id="1150368"/>
    <lineage>
        <taxon>Bacteria</taxon>
        <taxon>Pseudomonadati</taxon>
        <taxon>Bacteroidota</taxon>
        <taxon>Flavobacteriia</taxon>
        <taxon>Flavobacteriales</taxon>
        <taxon>Flavobacteriaceae</taxon>
        <taxon>Sinomicrobium</taxon>
    </lineage>
</organism>
<dbReference type="RefSeq" id="WP_072318359.1">
    <property type="nucleotide sequence ID" value="NZ_FPJE01000019.1"/>
</dbReference>
<dbReference type="SUPFAM" id="SSF55729">
    <property type="entry name" value="Acyl-CoA N-acyltransferases (Nat)"/>
    <property type="match status" value="1"/>
</dbReference>
<dbReference type="PROSITE" id="PS51186">
    <property type="entry name" value="GNAT"/>
    <property type="match status" value="1"/>
</dbReference>
<sequence>MIQYDITRSEADLRGILELQQKNFADTVSPEEAVSQGYVTVRHELSLLQRMHSEAPAIIAKDKDHIAGYCLAMPKSFKNDIPVLVPMFDIIDDLSFNDEPLRDIDYIVSGQVCVDKAYRGQGIFDGLYHQYREYYKDSHPCIITEILSANRRSISAHQRVGFGILHRYSDPDDRQWDIVLWDWNTPAP</sequence>
<reference evidence="2 3" key="1">
    <citation type="submission" date="2016-11" db="EMBL/GenBank/DDBJ databases">
        <authorList>
            <person name="Jaros S."/>
            <person name="Januszkiewicz K."/>
            <person name="Wedrychowicz H."/>
        </authorList>
    </citation>
    <scope>NUCLEOTIDE SEQUENCE [LARGE SCALE GENOMIC DNA]</scope>
    <source>
        <strain evidence="2 3">CGMCC 1.12145</strain>
    </source>
</reference>
<feature type="domain" description="N-acetyltransferase" evidence="1">
    <location>
        <begin position="1"/>
        <end position="185"/>
    </location>
</feature>
<protein>
    <submittedName>
        <fullName evidence="2">Acetyltransferase (GNAT) family protein</fullName>
    </submittedName>
</protein>
<dbReference type="Pfam" id="PF00583">
    <property type="entry name" value="Acetyltransf_1"/>
    <property type="match status" value="1"/>
</dbReference>
<proteinExistence type="predicted"/>
<accession>A0A1K1R551</accession>
<evidence type="ECO:0000313" key="3">
    <source>
        <dbReference type="Proteomes" id="UP000182248"/>
    </source>
</evidence>
<dbReference type="GO" id="GO:0016747">
    <property type="term" value="F:acyltransferase activity, transferring groups other than amino-acyl groups"/>
    <property type="evidence" value="ECO:0007669"/>
    <property type="project" value="InterPro"/>
</dbReference>
<keyword evidence="3" id="KW-1185">Reference proteome</keyword>
<dbReference type="Gene3D" id="3.40.630.30">
    <property type="match status" value="1"/>
</dbReference>
<evidence type="ECO:0000313" key="2">
    <source>
        <dbReference type="EMBL" id="SFW67149.1"/>
    </source>
</evidence>
<name>A0A1K1R551_9FLAO</name>
<dbReference type="InterPro" id="IPR016181">
    <property type="entry name" value="Acyl_CoA_acyltransferase"/>
</dbReference>
<dbReference type="STRING" id="1150368.SAMN02927921_03166"/>
<dbReference type="EMBL" id="FPJE01000019">
    <property type="protein sequence ID" value="SFW67149.1"/>
    <property type="molecule type" value="Genomic_DNA"/>
</dbReference>
<dbReference type="Proteomes" id="UP000182248">
    <property type="component" value="Unassembled WGS sequence"/>
</dbReference>
<dbReference type="InterPro" id="IPR000182">
    <property type="entry name" value="GNAT_dom"/>
</dbReference>
<keyword evidence="2" id="KW-0808">Transferase</keyword>